<dbReference type="InterPro" id="IPR039356">
    <property type="entry name" value="YfbR/HDDC2"/>
</dbReference>
<gene>
    <name evidence="9" type="ORF">A2920_02060</name>
</gene>
<dbReference type="SMART" id="SM00471">
    <property type="entry name" value="HDc"/>
    <property type="match status" value="1"/>
</dbReference>
<dbReference type="PANTHER" id="PTHR11845:SF13">
    <property type="entry name" value="5'-DEOXYNUCLEOTIDASE HDDC2"/>
    <property type="match status" value="1"/>
</dbReference>
<evidence type="ECO:0000256" key="4">
    <source>
        <dbReference type="ARBA" id="ARBA00011738"/>
    </source>
</evidence>
<protein>
    <recommendedName>
        <fullName evidence="5">5'-deoxynucleotidase</fullName>
        <ecNumber evidence="5">3.1.3.89</ecNumber>
    </recommendedName>
</protein>
<dbReference type="GO" id="GO:0005737">
    <property type="term" value="C:cytoplasm"/>
    <property type="evidence" value="ECO:0007669"/>
    <property type="project" value="TreeGrafter"/>
</dbReference>
<evidence type="ECO:0000256" key="2">
    <source>
        <dbReference type="ARBA" id="ARBA00001936"/>
    </source>
</evidence>
<dbReference type="GO" id="GO:0046872">
    <property type="term" value="F:metal ion binding"/>
    <property type="evidence" value="ECO:0007669"/>
    <property type="project" value="UniProtKB-KW"/>
</dbReference>
<keyword evidence="7" id="KW-0378">Hydrolase</keyword>
<evidence type="ECO:0000256" key="6">
    <source>
        <dbReference type="ARBA" id="ARBA00022723"/>
    </source>
</evidence>
<organism evidence="9 10">
    <name type="scientific">Candidatus Zambryskibacteria bacterium RIFCSPLOWO2_01_FULL_43_17</name>
    <dbReference type="NCBI Taxonomy" id="1802760"/>
    <lineage>
        <taxon>Bacteria</taxon>
        <taxon>Candidatus Zambryskiibacteriota</taxon>
    </lineage>
</organism>
<reference evidence="9 10" key="1">
    <citation type="journal article" date="2016" name="Nat. Commun.">
        <title>Thousands of microbial genomes shed light on interconnected biogeochemical processes in an aquifer system.</title>
        <authorList>
            <person name="Anantharaman K."/>
            <person name="Brown C.T."/>
            <person name="Hug L.A."/>
            <person name="Sharon I."/>
            <person name="Castelle C.J."/>
            <person name="Probst A.J."/>
            <person name="Thomas B.C."/>
            <person name="Singh A."/>
            <person name="Wilkins M.J."/>
            <person name="Karaoz U."/>
            <person name="Brodie E.L."/>
            <person name="Williams K.H."/>
            <person name="Hubbard S.S."/>
            <person name="Banfield J.F."/>
        </authorList>
    </citation>
    <scope>NUCLEOTIDE SEQUENCE [LARGE SCALE GENOMIC DNA]</scope>
</reference>
<keyword evidence="6" id="KW-0479">Metal-binding</keyword>
<dbReference type="InterPro" id="IPR003607">
    <property type="entry name" value="HD/PDEase_dom"/>
</dbReference>
<comment type="cofactor">
    <cofactor evidence="3">
        <name>Co(2+)</name>
        <dbReference type="ChEBI" id="CHEBI:48828"/>
    </cofactor>
</comment>
<name>A0A1G2U5C6_9BACT</name>
<dbReference type="PANTHER" id="PTHR11845">
    <property type="entry name" value="5'-DEOXYNUCLEOTIDASE HDDC2"/>
    <property type="match status" value="1"/>
</dbReference>
<dbReference type="GO" id="GO:0002953">
    <property type="term" value="F:5'-deoxynucleotidase activity"/>
    <property type="evidence" value="ECO:0007669"/>
    <property type="project" value="UniProtKB-EC"/>
</dbReference>
<comment type="subunit">
    <text evidence="4">Homodimer.</text>
</comment>
<evidence type="ECO:0000313" key="9">
    <source>
        <dbReference type="EMBL" id="OHB04687.1"/>
    </source>
</evidence>
<feature type="domain" description="HD/PDEase" evidence="8">
    <location>
        <begin position="35"/>
        <end position="145"/>
    </location>
</feature>
<dbReference type="InterPro" id="IPR006674">
    <property type="entry name" value="HD_domain"/>
</dbReference>
<evidence type="ECO:0000256" key="3">
    <source>
        <dbReference type="ARBA" id="ARBA00001941"/>
    </source>
</evidence>
<dbReference type="SUPFAM" id="SSF109604">
    <property type="entry name" value="HD-domain/PDEase-like"/>
    <property type="match status" value="1"/>
</dbReference>
<evidence type="ECO:0000256" key="7">
    <source>
        <dbReference type="ARBA" id="ARBA00022801"/>
    </source>
</evidence>
<dbReference type="AlphaFoldDB" id="A0A1G2U5C6"/>
<proteinExistence type="predicted"/>
<evidence type="ECO:0000256" key="5">
    <source>
        <dbReference type="ARBA" id="ARBA00012964"/>
    </source>
</evidence>
<dbReference type="EC" id="3.1.3.89" evidence="5"/>
<comment type="cofactor">
    <cofactor evidence="2">
        <name>Mn(2+)</name>
        <dbReference type="ChEBI" id="CHEBI:29035"/>
    </cofactor>
</comment>
<comment type="catalytic activity">
    <reaction evidence="1">
        <text>a 2'-deoxyribonucleoside 5'-phosphate + H2O = a 2'-deoxyribonucleoside + phosphate</text>
        <dbReference type="Rhea" id="RHEA:36167"/>
        <dbReference type="ChEBI" id="CHEBI:15377"/>
        <dbReference type="ChEBI" id="CHEBI:18274"/>
        <dbReference type="ChEBI" id="CHEBI:43474"/>
        <dbReference type="ChEBI" id="CHEBI:65317"/>
        <dbReference type="EC" id="3.1.3.89"/>
    </reaction>
</comment>
<evidence type="ECO:0000259" key="8">
    <source>
        <dbReference type="SMART" id="SM00471"/>
    </source>
</evidence>
<comment type="caution">
    <text evidence="9">The sequence shown here is derived from an EMBL/GenBank/DDBJ whole genome shotgun (WGS) entry which is preliminary data.</text>
</comment>
<accession>A0A1G2U5C6</accession>
<sequence length="203" mass="23788">MTDKDQNKIVDFLFEMGTMRKLPRMHRQTLLTDDMSDNIATHSYRVTLIGWFLAKMEKVDPYKVVMMCLTHDMGEVRSGDHNWIHKKYVKIFEDEIKEEQLGSLPFDDLKEMADEYDKRESKEAVVAKDADLIDQMLLLREYVWQGNREAGIWLEGKPGSTEGETQADRVSRLKTESAKKLAEIVLERGPSDWWNDIWTSKNR</sequence>
<dbReference type="Gene3D" id="1.10.3210.10">
    <property type="entry name" value="Hypothetical protein af1432"/>
    <property type="match status" value="1"/>
</dbReference>
<evidence type="ECO:0000313" key="10">
    <source>
        <dbReference type="Proteomes" id="UP000179283"/>
    </source>
</evidence>
<dbReference type="Pfam" id="PF13023">
    <property type="entry name" value="HD_3"/>
    <property type="match status" value="1"/>
</dbReference>
<dbReference type="EMBL" id="MHWD01000007">
    <property type="protein sequence ID" value="OHB04687.1"/>
    <property type="molecule type" value="Genomic_DNA"/>
</dbReference>
<evidence type="ECO:0000256" key="1">
    <source>
        <dbReference type="ARBA" id="ARBA00001638"/>
    </source>
</evidence>
<dbReference type="Proteomes" id="UP000179283">
    <property type="component" value="Unassembled WGS sequence"/>
</dbReference>